<keyword evidence="5 6" id="KW-0539">Nucleus</keyword>
<comment type="function">
    <text evidence="6">Component of the Mediator complex, a coactivator involved in the regulated transcription of nearly all RNA polymerase II-dependent genes. Mediator functions as a bridge to convey information from gene-specific regulatory proteins to the basal RNA polymerase II transcription machinery. Mediator is recruited to promoters by direct interactions with regulatory proteins and serves as a scaffold for the assembly of a functional preinitiation complex with RNA polymerase II and the general transcription factors.</text>
</comment>
<evidence type="ECO:0000256" key="5">
    <source>
        <dbReference type="ARBA" id="ARBA00023242"/>
    </source>
</evidence>
<dbReference type="InterPro" id="IPR019145">
    <property type="entry name" value="Mediator_Med10"/>
</dbReference>
<dbReference type="GO" id="GO:0003712">
    <property type="term" value="F:transcription coregulator activity"/>
    <property type="evidence" value="ECO:0007669"/>
    <property type="project" value="InterPro"/>
</dbReference>
<feature type="compositionally biased region" description="Polar residues" evidence="7">
    <location>
        <begin position="188"/>
        <end position="203"/>
    </location>
</feature>
<evidence type="ECO:0000256" key="1">
    <source>
        <dbReference type="ARBA" id="ARBA00004123"/>
    </source>
</evidence>
<comment type="subunit">
    <text evidence="6">Component of the Mediator complex.</text>
</comment>
<keyword evidence="3 6" id="KW-0805">Transcription regulation</keyword>
<reference evidence="8" key="1">
    <citation type="submission" date="2021-06" db="EMBL/GenBank/DDBJ databases">
        <title>Candida auris outbreak in lebanese hospital.</title>
        <authorList>
            <person name="Finianos M."/>
        </authorList>
    </citation>
    <scope>NUCLEOTIDE SEQUENCE</scope>
    <source>
        <strain evidence="8">CA7LBN</strain>
    </source>
</reference>
<sequence>MATSEIAQTDENEPLQSTAAQLSALIESTIELGVLVHDNQGTQQSHAALTHRTNQIISQLSGLTNSPFTQQFPVPVDVITYIEDGRNPDIYTREFVEVTAKTNARLKGKMLGFQKLCEVLGDKLVEEFPRLEEGVKDIRRRTSTTTYDVIARIPVTEYVWTNSAGSLTSTQITGTATYVPAYETDLSSTVTSSTEPPQVTSSVPHEESASFSSAQIDSSLSVASVTDSSTAPSVTSGPVVSQSPIPSGHYFSTGSSTLTTTLKDGSSAVIEYAILYTNVCTASDY</sequence>
<dbReference type="EMBL" id="CP076749">
    <property type="protein sequence ID" value="QWW22409.1"/>
    <property type="molecule type" value="Genomic_DNA"/>
</dbReference>
<evidence type="ECO:0000256" key="2">
    <source>
        <dbReference type="ARBA" id="ARBA00005389"/>
    </source>
</evidence>
<evidence type="ECO:0000256" key="4">
    <source>
        <dbReference type="ARBA" id="ARBA00023163"/>
    </source>
</evidence>
<evidence type="ECO:0000313" key="8">
    <source>
        <dbReference type="EMBL" id="QWW22409.1"/>
    </source>
</evidence>
<keyword evidence="4 6" id="KW-0804">Transcription</keyword>
<evidence type="ECO:0000256" key="3">
    <source>
        <dbReference type="ARBA" id="ARBA00023015"/>
    </source>
</evidence>
<accession>A0A8F3AF65</accession>
<dbReference type="AlphaFoldDB" id="A0A8F3AF65"/>
<name>A0A8F3AF65_CANAR</name>
<dbReference type="GO" id="GO:0016592">
    <property type="term" value="C:mediator complex"/>
    <property type="evidence" value="ECO:0007669"/>
    <property type="project" value="InterPro"/>
</dbReference>
<dbReference type="Proteomes" id="UP000825438">
    <property type="component" value="Chromosome I"/>
</dbReference>
<dbReference type="Pfam" id="PF09748">
    <property type="entry name" value="Med10"/>
    <property type="match status" value="1"/>
</dbReference>
<comment type="subcellular location">
    <subcellularLocation>
        <location evidence="1 6">Nucleus</location>
    </subcellularLocation>
</comment>
<evidence type="ECO:0000256" key="6">
    <source>
        <dbReference type="RuleBase" id="RU364146"/>
    </source>
</evidence>
<comment type="similarity">
    <text evidence="2 6">Belongs to the Mediator complex subunit 10 family.</text>
</comment>
<feature type="compositionally biased region" description="Low complexity" evidence="7">
    <location>
        <begin position="227"/>
        <end position="236"/>
    </location>
</feature>
<feature type="region of interest" description="Disordered" evidence="7">
    <location>
        <begin position="188"/>
        <end position="214"/>
    </location>
</feature>
<dbReference type="GO" id="GO:0006357">
    <property type="term" value="P:regulation of transcription by RNA polymerase II"/>
    <property type="evidence" value="ECO:0007669"/>
    <property type="project" value="InterPro"/>
</dbReference>
<keyword evidence="6" id="KW-0010">Activator</keyword>
<evidence type="ECO:0000256" key="7">
    <source>
        <dbReference type="SAM" id="MobiDB-lite"/>
    </source>
</evidence>
<protein>
    <recommendedName>
        <fullName evidence="6">Mediator of RNA polymerase II transcription subunit 10</fullName>
    </recommendedName>
    <alternativeName>
        <fullName evidence="6">Mediator complex subunit 10</fullName>
    </alternativeName>
</protein>
<feature type="region of interest" description="Disordered" evidence="7">
    <location>
        <begin position="227"/>
        <end position="246"/>
    </location>
</feature>
<gene>
    <name evidence="6" type="primary">MED10</name>
    <name evidence="8" type="ORF">CA7LBN_001155</name>
</gene>
<organism evidence="8">
    <name type="scientific">Candidozyma auris</name>
    <name type="common">Yeast</name>
    <name type="synonym">Candida auris</name>
    <dbReference type="NCBI Taxonomy" id="498019"/>
    <lineage>
        <taxon>Eukaryota</taxon>
        <taxon>Fungi</taxon>
        <taxon>Dikarya</taxon>
        <taxon>Ascomycota</taxon>
        <taxon>Saccharomycotina</taxon>
        <taxon>Pichiomycetes</taxon>
        <taxon>Metschnikowiaceae</taxon>
        <taxon>Candidozyma</taxon>
    </lineage>
</organism>
<proteinExistence type="inferred from homology"/>